<dbReference type="PANTHER" id="PTHR23028">
    <property type="entry name" value="ACETYLTRANSFERASE"/>
    <property type="match status" value="1"/>
</dbReference>
<keyword evidence="4" id="KW-1185">Reference proteome</keyword>
<dbReference type="GO" id="GO:0016020">
    <property type="term" value="C:membrane"/>
    <property type="evidence" value="ECO:0007669"/>
    <property type="project" value="TreeGrafter"/>
</dbReference>
<evidence type="ECO:0000256" key="1">
    <source>
        <dbReference type="SAM" id="Phobius"/>
    </source>
</evidence>
<dbReference type="PANTHER" id="PTHR23028:SF53">
    <property type="entry name" value="ACYL_TRANSF_3 DOMAIN-CONTAINING PROTEIN"/>
    <property type="match status" value="1"/>
</dbReference>
<evidence type="ECO:0000313" key="4">
    <source>
        <dbReference type="Proteomes" id="UP000648801"/>
    </source>
</evidence>
<reference evidence="3" key="2">
    <citation type="submission" date="2020-09" db="EMBL/GenBank/DDBJ databases">
        <authorList>
            <person name="Sun Q."/>
            <person name="Zhou Y."/>
        </authorList>
    </citation>
    <scope>NUCLEOTIDE SEQUENCE</scope>
    <source>
        <strain evidence="3">CGMCC 1.15447</strain>
    </source>
</reference>
<dbReference type="InterPro" id="IPR050879">
    <property type="entry name" value="Acyltransferase_3"/>
</dbReference>
<dbReference type="Proteomes" id="UP000648801">
    <property type="component" value="Unassembled WGS sequence"/>
</dbReference>
<dbReference type="AlphaFoldDB" id="A0A916RN29"/>
<dbReference type="Pfam" id="PF01757">
    <property type="entry name" value="Acyl_transf_3"/>
    <property type="match status" value="1"/>
</dbReference>
<feature type="transmembrane region" description="Helical" evidence="1">
    <location>
        <begin position="152"/>
        <end position="173"/>
    </location>
</feature>
<dbReference type="GO" id="GO:0009103">
    <property type="term" value="P:lipopolysaccharide biosynthetic process"/>
    <property type="evidence" value="ECO:0007669"/>
    <property type="project" value="TreeGrafter"/>
</dbReference>
<dbReference type="EMBL" id="BMJB01000001">
    <property type="protein sequence ID" value="GGA63356.1"/>
    <property type="molecule type" value="Genomic_DNA"/>
</dbReference>
<feature type="transmembrane region" description="Helical" evidence="1">
    <location>
        <begin position="59"/>
        <end position="78"/>
    </location>
</feature>
<organism evidence="3 4">
    <name type="scientific">Edaphobacter acidisoli</name>
    <dbReference type="NCBI Taxonomy" id="2040573"/>
    <lineage>
        <taxon>Bacteria</taxon>
        <taxon>Pseudomonadati</taxon>
        <taxon>Acidobacteriota</taxon>
        <taxon>Terriglobia</taxon>
        <taxon>Terriglobales</taxon>
        <taxon>Acidobacteriaceae</taxon>
        <taxon>Edaphobacter</taxon>
    </lineage>
</organism>
<keyword evidence="1" id="KW-0472">Membrane</keyword>
<comment type="caution">
    <text evidence="3">The sequence shown here is derived from an EMBL/GenBank/DDBJ whole genome shotgun (WGS) entry which is preliminary data.</text>
</comment>
<feature type="domain" description="Acyltransferase 3" evidence="2">
    <location>
        <begin position="12"/>
        <end position="337"/>
    </location>
</feature>
<feature type="transmembrane region" description="Helical" evidence="1">
    <location>
        <begin position="203"/>
        <end position="220"/>
    </location>
</feature>
<feature type="transmembrane region" description="Helical" evidence="1">
    <location>
        <begin position="295"/>
        <end position="312"/>
    </location>
</feature>
<keyword evidence="3" id="KW-0012">Acyltransferase</keyword>
<gene>
    <name evidence="3" type="ORF">GCM10011507_13770</name>
</gene>
<keyword evidence="1" id="KW-0812">Transmembrane</keyword>
<feature type="transmembrane region" description="Helical" evidence="1">
    <location>
        <begin position="232"/>
        <end position="249"/>
    </location>
</feature>
<reference evidence="3" key="1">
    <citation type="journal article" date="2014" name="Int. J. Syst. Evol. Microbiol.">
        <title>Complete genome sequence of Corynebacterium casei LMG S-19264T (=DSM 44701T), isolated from a smear-ripened cheese.</title>
        <authorList>
            <consortium name="US DOE Joint Genome Institute (JGI-PGF)"/>
            <person name="Walter F."/>
            <person name="Albersmeier A."/>
            <person name="Kalinowski J."/>
            <person name="Ruckert C."/>
        </authorList>
    </citation>
    <scope>NUCLEOTIDE SEQUENCE</scope>
    <source>
        <strain evidence="3">CGMCC 1.15447</strain>
    </source>
</reference>
<protein>
    <submittedName>
        <fullName evidence="3">Acyltransferase</fullName>
    </submittedName>
</protein>
<feature type="transmembrane region" description="Helical" evidence="1">
    <location>
        <begin position="20"/>
        <end position="39"/>
    </location>
</feature>
<keyword evidence="1" id="KW-1133">Transmembrane helix</keyword>
<feature type="transmembrane region" description="Helical" evidence="1">
    <location>
        <begin position="255"/>
        <end position="274"/>
    </location>
</feature>
<sequence length="367" mass="41388">MNQEATRSPRFHELDSMRGIAAIIVVFHHYCQMFYPQIINGNGLAAILLHPLVSGRESVMLFFVLSGFVLSLPFLRGVNQPYPLFLSRRVLRIYGPYLGALALSLAGCAVWHNQFGTTGWASGTWYQQVDLRSVVQHVLFIGRYNDQQYNTAFWSLVHEMRISIIFPLLFLLVNRTRRSLVFLVIILCELAGNIHHYQQGMYTIQYAGIFMLGILLAKHLDSIHQWFCARSFMQRALFALFVLALYLGGSHASANMGSIVISLGAAGLMIFALNSTVVRNALLHRTPSFLGKISYSLYLVHGTVLFAMTAMLKNRISHLSFFLIYVPLSILLSWIFFKLVEAPFTTMSRNVGKKRVTLIPVATASTD</sequence>
<name>A0A916RN29_9BACT</name>
<dbReference type="GO" id="GO:0016747">
    <property type="term" value="F:acyltransferase activity, transferring groups other than amino-acyl groups"/>
    <property type="evidence" value="ECO:0007669"/>
    <property type="project" value="InterPro"/>
</dbReference>
<evidence type="ECO:0000313" key="3">
    <source>
        <dbReference type="EMBL" id="GGA63356.1"/>
    </source>
</evidence>
<feature type="transmembrane region" description="Helical" evidence="1">
    <location>
        <begin position="318"/>
        <end position="340"/>
    </location>
</feature>
<keyword evidence="3" id="KW-0808">Transferase</keyword>
<proteinExistence type="predicted"/>
<evidence type="ECO:0000259" key="2">
    <source>
        <dbReference type="Pfam" id="PF01757"/>
    </source>
</evidence>
<accession>A0A916RN29</accession>
<feature type="transmembrane region" description="Helical" evidence="1">
    <location>
        <begin position="90"/>
        <end position="112"/>
    </location>
</feature>
<dbReference type="InterPro" id="IPR002656">
    <property type="entry name" value="Acyl_transf_3_dom"/>
</dbReference>
<feature type="transmembrane region" description="Helical" evidence="1">
    <location>
        <begin position="180"/>
        <end position="197"/>
    </location>
</feature>